<dbReference type="EMBL" id="EU016649">
    <property type="protein sequence ID" value="ABZ09352.1"/>
    <property type="molecule type" value="Genomic_DNA"/>
</dbReference>
<name>B3T9U3_9ZZZZ</name>
<sequence>MPAYSASTALTGISPGRPRVTMAQRGTAPMAATSLRLEAIAFHPTSDQEAVEGVKCTPSTMVSVVLTSTPASVYQAAASSPIPSTSRKPPASGI</sequence>
<dbReference type="AlphaFoldDB" id="B3T9U3"/>
<feature type="compositionally biased region" description="Polar residues" evidence="1">
    <location>
        <begin position="1"/>
        <end position="11"/>
    </location>
</feature>
<evidence type="ECO:0000256" key="1">
    <source>
        <dbReference type="SAM" id="MobiDB-lite"/>
    </source>
</evidence>
<protein>
    <submittedName>
        <fullName evidence="2">Uncharacterized protein</fullName>
    </submittedName>
</protein>
<accession>B3T9U3</accession>
<reference evidence="2" key="1">
    <citation type="journal article" date="2008" name="ISME J.">
        <title>Genomic patterns of recombination, clonal divergence and environment in marine microbial populations.</title>
        <authorList>
            <person name="Konstantinidis K.T."/>
            <person name="Delong E.F."/>
        </authorList>
    </citation>
    <scope>NUCLEOTIDE SEQUENCE</scope>
</reference>
<gene>
    <name evidence="2" type="ORF">ALOHA_HF4000APKG7H23ctg3g17</name>
</gene>
<proteinExistence type="predicted"/>
<feature type="region of interest" description="Disordered" evidence="1">
    <location>
        <begin position="1"/>
        <end position="20"/>
    </location>
</feature>
<organism evidence="2">
    <name type="scientific">uncultured marine microorganism HF4000_APKG7H23</name>
    <dbReference type="NCBI Taxonomy" id="455551"/>
    <lineage>
        <taxon>unclassified sequences</taxon>
        <taxon>environmental samples</taxon>
    </lineage>
</organism>
<evidence type="ECO:0000313" key="2">
    <source>
        <dbReference type="EMBL" id="ABZ09352.1"/>
    </source>
</evidence>